<dbReference type="InterPro" id="IPR010287">
    <property type="entry name" value="DUF892_YciF-like"/>
</dbReference>
<accession>A0AA87WA42</accession>
<name>A0AA87WA42_9BRAD</name>
<feature type="coiled-coil region" evidence="1">
    <location>
        <begin position="46"/>
        <end position="73"/>
    </location>
</feature>
<organism evidence="2 3">
    <name type="scientific">Bradyrhizobium guangdongense</name>
    <dbReference type="NCBI Taxonomy" id="1325090"/>
    <lineage>
        <taxon>Bacteria</taxon>
        <taxon>Pseudomonadati</taxon>
        <taxon>Pseudomonadota</taxon>
        <taxon>Alphaproteobacteria</taxon>
        <taxon>Hyphomicrobiales</taxon>
        <taxon>Nitrobacteraceae</taxon>
        <taxon>Bradyrhizobium</taxon>
    </lineage>
</organism>
<dbReference type="InterPro" id="IPR009078">
    <property type="entry name" value="Ferritin-like_SF"/>
</dbReference>
<comment type="caution">
    <text evidence="2">The sequence shown here is derived from an EMBL/GenBank/DDBJ whole genome shotgun (WGS) entry which is preliminary data.</text>
</comment>
<protein>
    <submittedName>
        <fullName evidence="2">YciE/YciF family protein</fullName>
    </submittedName>
</protein>
<evidence type="ECO:0000313" key="3">
    <source>
        <dbReference type="Proteomes" id="UP000625079"/>
    </source>
</evidence>
<evidence type="ECO:0000256" key="1">
    <source>
        <dbReference type="SAM" id="Coils"/>
    </source>
</evidence>
<dbReference type="Gene3D" id="1.20.1260.10">
    <property type="match status" value="1"/>
</dbReference>
<dbReference type="SUPFAM" id="SSF47240">
    <property type="entry name" value="Ferritin-like"/>
    <property type="match status" value="1"/>
</dbReference>
<dbReference type="Pfam" id="PF05974">
    <property type="entry name" value="DUF892"/>
    <property type="match status" value="1"/>
</dbReference>
<sequence length="170" mass="19001">MEDRKMANAARDTFVVGLRNAHAMEVQARELMERQSERLDEYPEVKAKVAAHLQETNEQLKRLERCLEACGESTSSLKDTTQSMMANMQAMAHAMAGDEILKNTFANNAFENFEIAAYKSLIALCGAAGVAEAKEPLEASLKEEQRMASWIDSNVEKVTMEFLSHQRQAA</sequence>
<keyword evidence="1" id="KW-0175">Coiled coil</keyword>
<dbReference type="AlphaFoldDB" id="A0AA87WA42"/>
<reference evidence="2" key="1">
    <citation type="journal article" date="2014" name="Int. J. Syst. Evol. Microbiol.">
        <title>Complete genome sequence of Corynebacterium casei LMG S-19264T (=DSM 44701T), isolated from a smear-ripened cheese.</title>
        <authorList>
            <consortium name="US DOE Joint Genome Institute (JGI-PGF)"/>
            <person name="Walter F."/>
            <person name="Albersmeier A."/>
            <person name="Kalinowski J."/>
            <person name="Ruckert C."/>
        </authorList>
    </citation>
    <scope>NUCLEOTIDE SEQUENCE</scope>
    <source>
        <strain evidence="2">CGMCC 1.15034</strain>
    </source>
</reference>
<dbReference type="EMBL" id="BMHC01000012">
    <property type="protein sequence ID" value="GGI28568.1"/>
    <property type="molecule type" value="Genomic_DNA"/>
</dbReference>
<reference evidence="2" key="2">
    <citation type="submission" date="2022-12" db="EMBL/GenBank/DDBJ databases">
        <authorList>
            <person name="Sun Q."/>
            <person name="Zhou Y."/>
        </authorList>
    </citation>
    <scope>NUCLEOTIDE SEQUENCE</scope>
    <source>
        <strain evidence="2">CGMCC 1.15034</strain>
    </source>
</reference>
<gene>
    <name evidence="2" type="ORF">GCM10010987_50050</name>
</gene>
<dbReference type="InterPro" id="IPR012347">
    <property type="entry name" value="Ferritin-like"/>
</dbReference>
<proteinExistence type="predicted"/>
<evidence type="ECO:0000313" key="2">
    <source>
        <dbReference type="EMBL" id="GGI28568.1"/>
    </source>
</evidence>
<dbReference type="Proteomes" id="UP000625079">
    <property type="component" value="Unassembled WGS sequence"/>
</dbReference>